<reference evidence="2" key="2">
    <citation type="submission" date="2023-05" db="EMBL/GenBank/DDBJ databases">
        <authorList>
            <consortium name="Lawrence Berkeley National Laboratory"/>
            <person name="Steindorff A."/>
            <person name="Hensen N."/>
            <person name="Bonometti L."/>
            <person name="Westerberg I."/>
            <person name="Brannstrom I.O."/>
            <person name="Guillou S."/>
            <person name="Cros-Aarteil S."/>
            <person name="Calhoun S."/>
            <person name="Haridas S."/>
            <person name="Kuo A."/>
            <person name="Mondo S."/>
            <person name="Pangilinan J."/>
            <person name="Riley R."/>
            <person name="Labutti K."/>
            <person name="Andreopoulos B."/>
            <person name="Lipzen A."/>
            <person name="Chen C."/>
            <person name="Yanf M."/>
            <person name="Daum C."/>
            <person name="Ng V."/>
            <person name="Clum A."/>
            <person name="Ohm R."/>
            <person name="Martin F."/>
            <person name="Silar P."/>
            <person name="Natvig D."/>
            <person name="Lalanne C."/>
            <person name="Gautier V."/>
            <person name="Ament-Velasquez S.L."/>
            <person name="Kruys A."/>
            <person name="Hutchinson M.I."/>
            <person name="Powell A.J."/>
            <person name="Barry K."/>
            <person name="Miller A.N."/>
            <person name="Grigoriev I.V."/>
            <person name="Debuchy R."/>
            <person name="Gladieux P."/>
            <person name="Thoren M.H."/>
            <person name="Johannesson H."/>
        </authorList>
    </citation>
    <scope>NUCLEOTIDE SEQUENCE</scope>
    <source>
        <strain evidence="2">CBS 103.79</strain>
    </source>
</reference>
<name>A0AAN6MB89_9PEZI</name>
<feature type="region of interest" description="Disordered" evidence="1">
    <location>
        <begin position="206"/>
        <end position="249"/>
    </location>
</feature>
<organism evidence="2 3">
    <name type="scientific">Staphylotrichum tortipilum</name>
    <dbReference type="NCBI Taxonomy" id="2831512"/>
    <lineage>
        <taxon>Eukaryota</taxon>
        <taxon>Fungi</taxon>
        <taxon>Dikarya</taxon>
        <taxon>Ascomycota</taxon>
        <taxon>Pezizomycotina</taxon>
        <taxon>Sordariomycetes</taxon>
        <taxon>Sordariomycetidae</taxon>
        <taxon>Sordariales</taxon>
        <taxon>Chaetomiaceae</taxon>
        <taxon>Staphylotrichum</taxon>
    </lineage>
</organism>
<protein>
    <submittedName>
        <fullName evidence="2">Uncharacterized protein</fullName>
    </submittedName>
</protein>
<accession>A0AAN6MB89</accession>
<comment type="caution">
    <text evidence="2">The sequence shown here is derived from an EMBL/GenBank/DDBJ whole genome shotgun (WGS) entry which is preliminary data.</text>
</comment>
<evidence type="ECO:0000256" key="1">
    <source>
        <dbReference type="SAM" id="MobiDB-lite"/>
    </source>
</evidence>
<evidence type="ECO:0000313" key="3">
    <source>
        <dbReference type="Proteomes" id="UP001303889"/>
    </source>
</evidence>
<dbReference type="Proteomes" id="UP001303889">
    <property type="component" value="Unassembled WGS sequence"/>
</dbReference>
<evidence type="ECO:0000313" key="2">
    <source>
        <dbReference type="EMBL" id="KAK3896924.1"/>
    </source>
</evidence>
<gene>
    <name evidence="2" type="ORF">C8A05DRAFT_39531</name>
</gene>
<sequence length="296" mass="33129">MKNLSRSLAPTDFYRLAPKGRHVSAWATGGINKIIQSVNPTTREPQGQYFIFFDSLDAAHRYRDEITSLLAPPKAPRESAEAPYDRAPPLSLLPPGAHLEYALYPVPTQPKALGLTTELTATQGKTPYLLTPHLADPDLEFGPTKRVILRLAGSRLTPPAMRAALDADAEARNMPWSLVCPDRPWSAVRGLRAGSALIKYGMCARAQTGERPEEQREEEEEDQEEEEGEEENEGEGEGKEKDGWVQNQAPDTGYSRFVLTFTEPGEALRFVRAWHHREMVDERTNRTIVFHAAALW</sequence>
<keyword evidence="3" id="KW-1185">Reference proteome</keyword>
<reference evidence="2" key="1">
    <citation type="journal article" date="2023" name="Mol. Phylogenet. Evol.">
        <title>Genome-scale phylogeny and comparative genomics of the fungal order Sordariales.</title>
        <authorList>
            <person name="Hensen N."/>
            <person name="Bonometti L."/>
            <person name="Westerberg I."/>
            <person name="Brannstrom I.O."/>
            <person name="Guillou S."/>
            <person name="Cros-Aarteil S."/>
            <person name="Calhoun S."/>
            <person name="Haridas S."/>
            <person name="Kuo A."/>
            <person name="Mondo S."/>
            <person name="Pangilinan J."/>
            <person name="Riley R."/>
            <person name="LaButti K."/>
            <person name="Andreopoulos B."/>
            <person name="Lipzen A."/>
            <person name="Chen C."/>
            <person name="Yan M."/>
            <person name="Daum C."/>
            <person name="Ng V."/>
            <person name="Clum A."/>
            <person name="Steindorff A."/>
            <person name="Ohm R.A."/>
            <person name="Martin F."/>
            <person name="Silar P."/>
            <person name="Natvig D.O."/>
            <person name="Lalanne C."/>
            <person name="Gautier V."/>
            <person name="Ament-Velasquez S.L."/>
            <person name="Kruys A."/>
            <person name="Hutchinson M.I."/>
            <person name="Powell A.J."/>
            <person name="Barry K."/>
            <person name="Miller A.N."/>
            <person name="Grigoriev I.V."/>
            <person name="Debuchy R."/>
            <person name="Gladieux P."/>
            <person name="Hiltunen Thoren M."/>
            <person name="Johannesson H."/>
        </authorList>
    </citation>
    <scope>NUCLEOTIDE SEQUENCE</scope>
    <source>
        <strain evidence="2">CBS 103.79</strain>
    </source>
</reference>
<dbReference type="AlphaFoldDB" id="A0AAN6MB89"/>
<proteinExistence type="predicted"/>
<feature type="compositionally biased region" description="Acidic residues" evidence="1">
    <location>
        <begin position="215"/>
        <end position="235"/>
    </location>
</feature>
<dbReference type="EMBL" id="MU856340">
    <property type="protein sequence ID" value="KAK3896924.1"/>
    <property type="molecule type" value="Genomic_DNA"/>
</dbReference>